<dbReference type="InterPro" id="IPR006175">
    <property type="entry name" value="YjgF/YER057c/UK114"/>
</dbReference>
<dbReference type="AlphaFoldDB" id="A0A916JPR0"/>
<dbReference type="PANTHER" id="PTHR11803:SF48">
    <property type="entry name" value="2-AMINOMUCONATE DEAMINASE"/>
    <property type="match status" value="1"/>
</dbReference>
<evidence type="ECO:0000313" key="2">
    <source>
        <dbReference type="Proteomes" id="UP000683507"/>
    </source>
</evidence>
<dbReference type="SUPFAM" id="SSF55298">
    <property type="entry name" value="YjgF-like"/>
    <property type="match status" value="1"/>
</dbReference>
<dbReference type="KEGG" id="ptan:CRYO30217_03027"/>
<dbReference type="RefSeq" id="WP_258543219.1">
    <property type="nucleotide sequence ID" value="NZ_OU015584.1"/>
</dbReference>
<dbReference type="Gene3D" id="3.30.1330.40">
    <property type="entry name" value="RutC-like"/>
    <property type="match status" value="1"/>
</dbReference>
<dbReference type="InterPro" id="IPR035959">
    <property type="entry name" value="RutC-like_sf"/>
</dbReference>
<reference evidence="1" key="1">
    <citation type="submission" date="2021-04" db="EMBL/GenBank/DDBJ databases">
        <authorList>
            <person name="Rodrigo-Torres L."/>
            <person name="Arahal R. D."/>
            <person name="Lucena T."/>
        </authorList>
    </citation>
    <scope>NUCLEOTIDE SEQUENCE</scope>
    <source>
        <strain evidence="1">AS29M-1</strain>
    </source>
</reference>
<organism evidence="1 2">
    <name type="scientific">Parvicella tangerina</name>
    <dbReference type="NCBI Taxonomy" id="2829795"/>
    <lineage>
        <taxon>Bacteria</taxon>
        <taxon>Pseudomonadati</taxon>
        <taxon>Bacteroidota</taxon>
        <taxon>Flavobacteriia</taxon>
        <taxon>Flavobacteriales</taxon>
        <taxon>Parvicellaceae</taxon>
        <taxon>Parvicella</taxon>
    </lineage>
</organism>
<dbReference type="EMBL" id="OU015584">
    <property type="protein sequence ID" value="CAG5086156.1"/>
    <property type="molecule type" value="Genomic_DNA"/>
</dbReference>
<dbReference type="GO" id="GO:0005829">
    <property type="term" value="C:cytosol"/>
    <property type="evidence" value="ECO:0007669"/>
    <property type="project" value="TreeGrafter"/>
</dbReference>
<gene>
    <name evidence="1" type="primary">amnD</name>
    <name evidence="1" type="ORF">CRYO30217_03027</name>
</gene>
<dbReference type="CDD" id="cd00448">
    <property type="entry name" value="YjgF_YER057c_UK114_family"/>
    <property type="match status" value="1"/>
</dbReference>
<keyword evidence="2" id="KW-1185">Reference proteome</keyword>
<name>A0A916JPR0_9FLAO</name>
<sequence>MSSNKVNTNNAPKPMGLYPHARRVGNLLFLSGVGPRAAGSGAEEANIPGLKYDKNGNYEEFDFEAQCRSVFDNVKTILEDAGAKWEDLVDVTTFLTDMKRDFKTYNKVYAEYFKDAQPCRTTVEVNALPSPITIELKCIAVIQEGN</sequence>
<accession>A0A916JPR0</accession>
<dbReference type="GO" id="GO:0050540">
    <property type="term" value="F:2-aminomuconate deaminase activity"/>
    <property type="evidence" value="ECO:0007669"/>
    <property type="project" value="UniProtKB-EC"/>
</dbReference>
<evidence type="ECO:0000313" key="1">
    <source>
        <dbReference type="EMBL" id="CAG5086156.1"/>
    </source>
</evidence>
<protein>
    <submittedName>
        <fullName evidence="1">2-aminomuconate deaminase</fullName>
        <ecNumber evidence="1">3.5.99.5</ecNumber>
    </submittedName>
</protein>
<dbReference type="Pfam" id="PF01042">
    <property type="entry name" value="Ribonuc_L-PSP"/>
    <property type="match status" value="1"/>
</dbReference>
<dbReference type="EC" id="3.5.99.5" evidence="1"/>
<proteinExistence type="predicted"/>
<keyword evidence="1" id="KW-0378">Hydrolase</keyword>
<dbReference type="Proteomes" id="UP000683507">
    <property type="component" value="Chromosome"/>
</dbReference>
<dbReference type="PANTHER" id="PTHR11803">
    <property type="entry name" value="2-IMINOBUTANOATE/2-IMINOPROPANOATE DEAMINASE RIDA"/>
    <property type="match status" value="1"/>
</dbReference>